<dbReference type="Gene3D" id="1.10.1670.40">
    <property type="match status" value="1"/>
</dbReference>
<evidence type="ECO:0000256" key="2">
    <source>
        <dbReference type="ARBA" id="ARBA00012000"/>
    </source>
</evidence>
<organism evidence="6 7">
    <name type="scientific">Synechocystis salina LEGE 00031</name>
    <dbReference type="NCBI Taxonomy" id="1828736"/>
    <lineage>
        <taxon>Bacteria</taxon>
        <taxon>Bacillati</taxon>
        <taxon>Cyanobacteriota</taxon>
        <taxon>Cyanophyceae</taxon>
        <taxon>Synechococcales</taxon>
        <taxon>Merismopediaceae</taxon>
        <taxon>Synechocystis</taxon>
    </lineage>
</organism>
<name>A0ABR9VX94_9SYNC</name>
<proteinExistence type="predicted"/>
<dbReference type="Pfam" id="PF00730">
    <property type="entry name" value="HhH-GPD"/>
    <property type="match status" value="1"/>
</dbReference>
<sequence>MIKTLYDLDLNQGIEYLQSRDARLGTLINGLEVCSLTHHPPRTTLLEAIAWGIIGQQINTNTAQMLFQRFLDYAQPKGWTPENLANVDPESFRSLGISRYKTRYLKIWAIALQNDFPPLFELETWDDLAIVERLTAIKGIGPWTAQLFLLFRLRRQDILPNQDLGIRIAIQKLYQLPDRPNPKQVFEYGKNWRPYRSLASWYLWRSLSATVSEIHL</sequence>
<accession>A0ABR9VX94</accession>
<dbReference type="InterPro" id="IPR011257">
    <property type="entry name" value="DNA_glycosylase"/>
</dbReference>
<evidence type="ECO:0000259" key="5">
    <source>
        <dbReference type="SMART" id="SM00478"/>
    </source>
</evidence>
<dbReference type="InterPro" id="IPR003265">
    <property type="entry name" value="HhH-GPD_domain"/>
</dbReference>
<feature type="domain" description="HhH-GPD" evidence="5">
    <location>
        <begin position="54"/>
        <end position="208"/>
    </location>
</feature>
<protein>
    <recommendedName>
        <fullName evidence="2">DNA-3-methyladenine glycosylase II</fullName>
        <ecNumber evidence="2">3.2.2.21</ecNumber>
    </recommendedName>
</protein>
<dbReference type="PANTHER" id="PTHR43003:SF5">
    <property type="entry name" value="DNA-3-METHYLADENINE GLYCOSYLASE"/>
    <property type="match status" value="1"/>
</dbReference>
<dbReference type="Proteomes" id="UP000658720">
    <property type="component" value="Unassembled WGS sequence"/>
</dbReference>
<evidence type="ECO:0000313" key="6">
    <source>
        <dbReference type="EMBL" id="MBE9254871.1"/>
    </source>
</evidence>
<comment type="catalytic activity">
    <reaction evidence="1">
        <text>Hydrolysis of alkylated DNA, releasing 3-methyladenine, 3-methylguanine, 7-methylguanine and 7-methyladenine.</text>
        <dbReference type="EC" id="3.2.2.21"/>
    </reaction>
</comment>
<reference evidence="6 7" key="1">
    <citation type="submission" date="2020-10" db="EMBL/GenBank/DDBJ databases">
        <authorList>
            <person name="Castelo-Branco R."/>
            <person name="Eusebio N."/>
            <person name="Adriana R."/>
            <person name="Vieira A."/>
            <person name="Brugerolle De Fraissinette N."/>
            <person name="Rezende De Castro R."/>
            <person name="Schneider M.P."/>
            <person name="Vasconcelos V."/>
            <person name="Leao P.N."/>
        </authorList>
    </citation>
    <scope>NUCLEOTIDE SEQUENCE [LARGE SCALE GENOMIC DNA]</scope>
    <source>
        <strain evidence="6 7">LEGE 00031</strain>
    </source>
</reference>
<keyword evidence="3" id="KW-0227">DNA damage</keyword>
<dbReference type="PANTHER" id="PTHR43003">
    <property type="entry name" value="DNA-3-METHYLADENINE GLYCOSYLASE"/>
    <property type="match status" value="1"/>
</dbReference>
<gene>
    <name evidence="6" type="ORF">IQ217_13690</name>
</gene>
<evidence type="ECO:0000256" key="4">
    <source>
        <dbReference type="ARBA" id="ARBA00023204"/>
    </source>
</evidence>
<evidence type="ECO:0000256" key="1">
    <source>
        <dbReference type="ARBA" id="ARBA00000086"/>
    </source>
</evidence>
<dbReference type="EC" id="3.2.2.21" evidence="2"/>
<dbReference type="RefSeq" id="WP_194020370.1">
    <property type="nucleotide sequence ID" value="NZ_JADEVV010000041.1"/>
</dbReference>
<dbReference type="SUPFAM" id="SSF48150">
    <property type="entry name" value="DNA-glycosylase"/>
    <property type="match status" value="1"/>
</dbReference>
<evidence type="ECO:0000256" key="3">
    <source>
        <dbReference type="ARBA" id="ARBA00022763"/>
    </source>
</evidence>
<keyword evidence="7" id="KW-1185">Reference proteome</keyword>
<dbReference type="SMART" id="SM00478">
    <property type="entry name" value="ENDO3c"/>
    <property type="match status" value="1"/>
</dbReference>
<dbReference type="InterPro" id="IPR051912">
    <property type="entry name" value="Alkylbase_DNA_Glycosylase/TA"/>
</dbReference>
<dbReference type="Gene3D" id="1.10.340.30">
    <property type="entry name" value="Hypothetical protein, domain 2"/>
    <property type="match status" value="1"/>
</dbReference>
<dbReference type="EMBL" id="JADEVV010000041">
    <property type="protein sequence ID" value="MBE9254871.1"/>
    <property type="molecule type" value="Genomic_DNA"/>
</dbReference>
<comment type="caution">
    <text evidence="6">The sequence shown here is derived from an EMBL/GenBank/DDBJ whole genome shotgun (WGS) entry which is preliminary data.</text>
</comment>
<evidence type="ECO:0000313" key="7">
    <source>
        <dbReference type="Proteomes" id="UP000658720"/>
    </source>
</evidence>
<dbReference type="CDD" id="cd00056">
    <property type="entry name" value="ENDO3c"/>
    <property type="match status" value="1"/>
</dbReference>
<keyword evidence="4" id="KW-0234">DNA repair</keyword>